<gene>
    <name evidence="3" type="ORF">AGLY_016436</name>
</gene>
<dbReference type="PANTHER" id="PTHR45749">
    <property type="match status" value="1"/>
</dbReference>
<protein>
    <recommendedName>
        <fullName evidence="2">DUF4371 domain-containing protein</fullName>
    </recommendedName>
</protein>
<feature type="domain" description="DUF4371" evidence="2">
    <location>
        <begin position="206"/>
        <end position="391"/>
    </location>
</feature>
<name>A0A6G0SXV7_APHGL</name>
<sequence>MDKRSNDANGNTHPVKIKRSSGWARKKETDRQKLKAIAQDKNQQKLNFGFVSSSSRPSNESTQNAVVNMQPSIYEPSCSNPSGSSIPLSIEFDERNIVDLVNNIVPNDPLHEIAQSSDSDLVDNSPVNNNNFTALSHNSTLAEKLQSIFVQGVQVCTKNINKQIKIHENSKTHDEAVYAYMQAKKVKDVSSLIDINQRNFRVTLIQESRLFLSRIIEGILYIGRQGIVYRAHKGEQAYTLENKNMNHGNFLELLMCWSKFDPLLEKYLNIVIKKSKNRSTLSRGRGSLVTFFSKATINKIINLISQWIQKKKLEKNLFIDSIQDVSVTEQLAVCVRYVIQTDVKERLIKFLPAIDFYNLIKNVFEDIGLSFSNIVSQAYDGGANLSGIHNGLQALIKNDAPQSIYTHCQSHLLNLTLTQASDSCSQAINLFGLLDRLAIFFSQSYKRMGMRKQTVIENSDGNEKLLRLQKIGQIRWWSRDVALNNVFDPLFTPNKEKHRFITVIKALLAVANSDDFDLGVKSEALRFKLLHNSKAKLIEGVHNFEHIFIKTTEFTEYLKTILENMNGGTDNIFWSSSFQKKKEGKMPSELTADERLVDEKKLFEVEVYKVVYNNALTKLNNRYMINEDLIQDAAFFDPRT</sequence>
<dbReference type="PANTHER" id="PTHR45749:SF21">
    <property type="entry name" value="DUF4371 DOMAIN-CONTAINING PROTEIN"/>
    <property type="match status" value="1"/>
</dbReference>
<evidence type="ECO:0000259" key="2">
    <source>
        <dbReference type="Pfam" id="PF14291"/>
    </source>
</evidence>
<dbReference type="OrthoDB" id="6603688at2759"/>
<proteinExistence type="predicted"/>
<evidence type="ECO:0000313" key="4">
    <source>
        <dbReference type="Proteomes" id="UP000475862"/>
    </source>
</evidence>
<dbReference type="InterPro" id="IPR012337">
    <property type="entry name" value="RNaseH-like_sf"/>
</dbReference>
<accession>A0A6G0SXV7</accession>
<evidence type="ECO:0000256" key="1">
    <source>
        <dbReference type="SAM" id="MobiDB-lite"/>
    </source>
</evidence>
<dbReference type="Pfam" id="PF14291">
    <property type="entry name" value="DUF4371"/>
    <property type="match status" value="1"/>
</dbReference>
<dbReference type="AlphaFoldDB" id="A0A6G0SXV7"/>
<dbReference type="EMBL" id="VYZN01000178">
    <property type="protein sequence ID" value="KAE9523203.1"/>
    <property type="molecule type" value="Genomic_DNA"/>
</dbReference>
<reference evidence="3 4" key="1">
    <citation type="submission" date="2019-08" db="EMBL/GenBank/DDBJ databases">
        <title>The genome of the soybean aphid Biotype 1, its phylome, world population structure and adaptation to the North American continent.</title>
        <authorList>
            <person name="Giordano R."/>
            <person name="Donthu R.K."/>
            <person name="Hernandez A.G."/>
            <person name="Wright C.L."/>
            <person name="Zimin A.V."/>
        </authorList>
    </citation>
    <scope>NUCLEOTIDE SEQUENCE [LARGE SCALE GENOMIC DNA]</scope>
    <source>
        <tissue evidence="3">Whole aphids</tissue>
    </source>
</reference>
<feature type="region of interest" description="Disordered" evidence="1">
    <location>
        <begin position="1"/>
        <end position="40"/>
    </location>
</feature>
<organism evidence="3 4">
    <name type="scientific">Aphis glycines</name>
    <name type="common">Soybean aphid</name>
    <dbReference type="NCBI Taxonomy" id="307491"/>
    <lineage>
        <taxon>Eukaryota</taxon>
        <taxon>Metazoa</taxon>
        <taxon>Ecdysozoa</taxon>
        <taxon>Arthropoda</taxon>
        <taxon>Hexapoda</taxon>
        <taxon>Insecta</taxon>
        <taxon>Pterygota</taxon>
        <taxon>Neoptera</taxon>
        <taxon>Paraneoptera</taxon>
        <taxon>Hemiptera</taxon>
        <taxon>Sternorrhyncha</taxon>
        <taxon>Aphidomorpha</taxon>
        <taxon>Aphidoidea</taxon>
        <taxon>Aphididae</taxon>
        <taxon>Aphidini</taxon>
        <taxon>Aphis</taxon>
        <taxon>Aphis</taxon>
    </lineage>
</organism>
<dbReference type="SUPFAM" id="SSF53098">
    <property type="entry name" value="Ribonuclease H-like"/>
    <property type="match status" value="1"/>
</dbReference>
<comment type="caution">
    <text evidence="3">The sequence shown here is derived from an EMBL/GenBank/DDBJ whole genome shotgun (WGS) entry which is preliminary data.</text>
</comment>
<dbReference type="Proteomes" id="UP000475862">
    <property type="component" value="Unassembled WGS sequence"/>
</dbReference>
<keyword evidence="4" id="KW-1185">Reference proteome</keyword>
<evidence type="ECO:0000313" key="3">
    <source>
        <dbReference type="EMBL" id="KAE9523203.1"/>
    </source>
</evidence>
<dbReference type="InterPro" id="IPR025398">
    <property type="entry name" value="DUF4371"/>
</dbReference>